<evidence type="ECO:0000313" key="1">
    <source>
        <dbReference type="EMBL" id="TWU19569.1"/>
    </source>
</evidence>
<dbReference type="EMBL" id="SJPU01000001">
    <property type="protein sequence ID" value="TWU19569.1"/>
    <property type="molecule type" value="Genomic_DNA"/>
</dbReference>
<dbReference type="Proteomes" id="UP000319908">
    <property type="component" value="Unassembled WGS sequence"/>
</dbReference>
<dbReference type="AlphaFoldDB" id="A0A5C6C9Y1"/>
<organism evidence="1 2">
    <name type="scientific">Allorhodopirellula heiligendammensis</name>
    <dbReference type="NCBI Taxonomy" id="2714739"/>
    <lineage>
        <taxon>Bacteria</taxon>
        <taxon>Pseudomonadati</taxon>
        <taxon>Planctomycetota</taxon>
        <taxon>Planctomycetia</taxon>
        <taxon>Pirellulales</taxon>
        <taxon>Pirellulaceae</taxon>
        <taxon>Allorhodopirellula</taxon>
    </lineage>
</organism>
<comment type="caution">
    <text evidence="1">The sequence shown here is derived from an EMBL/GenBank/DDBJ whole genome shotgun (WGS) entry which is preliminary data.</text>
</comment>
<dbReference type="RefSeq" id="WP_302118072.1">
    <property type="nucleotide sequence ID" value="NZ_SJPU01000001.1"/>
</dbReference>
<reference evidence="1 2" key="1">
    <citation type="journal article" date="2020" name="Antonie Van Leeuwenhoek">
        <title>Rhodopirellula heiligendammensis sp. nov., Rhodopirellula pilleata sp. nov., and Rhodopirellula solitaria sp. nov. isolated from natural or artificial marine surfaces in Northern Germany and California, USA, and emended description of the genus Rhodopirellula.</title>
        <authorList>
            <person name="Kallscheuer N."/>
            <person name="Wiegand S."/>
            <person name="Jogler M."/>
            <person name="Boedeker C."/>
            <person name="Peeters S.H."/>
            <person name="Rast P."/>
            <person name="Heuer A."/>
            <person name="Jetten M.S.M."/>
            <person name="Rohde M."/>
            <person name="Jogler C."/>
        </authorList>
    </citation>
    <scope>NUCLEOTIDE SEQUENCE [LARGE SCALE GENOMIC DNA]</scope>
    <source>
        <strain evidence="1 2">Poly21</strain>
    </source>
</reference>
<protein>
    <submittedName>
        <fullName evidence="1">Uncharacterized protein</fullName>
    </submittedName>
</protein>
<evidence type="ECO:0000313" key="2">
    <source>
        <dbReference type="Proteomes" id="UP000319908"/>
    </source>
</evidence>
<gene>
    <name evidence="1" type="ORF">Poly21_17430</name>
</gene>
<accession>A0A5C6C9Y1</accession>
<sequence length="128" mass="14041">MPELYAFTERQTAERAKELANAPRMQPEDIPDEAIVGWVLRTPTAGIEANEDPDSTEDGKEIPAEFCKAWALVESEGKIYRRKVKNAAGEQLEILAGNMDGEAIAGDKFIRANQVIGGAFLVDYAPCE</sequence>
<name>A0A5C6C9Y1_9BACT</name>
<keyword evidence="2" id="KW-1185">Reference proteome</keyword>
<proteinExistence type="predicted"/>